<dbReference type="KEGG" id="sbro:GQF42_40410"/>
<dbReference type="InterPro" id="IPR029069">
    <property type="entry name" value="HotDog_dom_sf"/>
</dbReference>
<evidence type="ECO:0000256" key="1">
    <source>
        <dbReference type="SAM" id="MobiDB-lite"/>
    </source>
</evidence>
<dbReference type="Proteomes" id="UP000436138">
    <property type="component" value="Chromosome"/>
</dbReference>
<dbReference type="Pfam" id="PF13622">
    <property type="entry name" value="4HBT_3"/>
    <property type="match status" value="1"/>
</dbReference>
<reference evidence="4 5" key="1">
    <citation type="submission" date="2019-12" db="EMBL/GenBank/DDBJ databases">
        <title>Streptomyces sp. strain T44 isolated from rhizosphere soil of Broussonetia papyrifera.</title>
        <authorList>
            <person name="Mo P."/>
        </authorList>
    </citation>
    <scope>NUCLEOTIDE SEQUENCE [LARGE SCALE GENOMIC DNA]</scope>
    <source>
        <strain evidence="4 5">T44</strain>
    </source>
</reference>
<feature type="domain" description="Acyl-CoA thioesterase-like N-terminal HotDog" evidence="2">
    <location>
        <begin position="43"/>
        <end position="128"/>
    </location>
</feature>
<evidence type="ECO:0000259" key="2">
    <source>
        <dbReference type="Pfam" id="PF13622"/>
    </source>
</evidence>
<dbReference type="SUPFAM" id="SSF54637">
    <property type="entry name" value="Thioesterase/thiol ester dehydrase-isomerase"/>
    <property type="match status" value="1"/>
</dbReference>
<dbReference type="RefSeq" id="WP_158928362.1">
    <property type="nucleotide sequence ID" value="NZ_CP047020.1"/>
</dbReference>
<accession>A0A6I6NCX3</accession>
<dbReference type="InterPro" id="IPR042171">
    <property type="entry name" value="Acyl-CoA_hotdog"/>
</dbReference>
<feature type="domain" description="Acyl-CoA thioesterase-like C-terminal" evidence="3">
    <location>
        <begin position="177"/>
        <end position="279"/>
    </location>
</feature>
<feature type="compositionally biased region" description="Basic and acidic residues" evidence="1">
    <location>
        <begin position="10"/>
        <end position="20"/>
    </location>
</feature>
<proteinExistence type="predicted"/>
<organism evidence="4 5">
    <name type="scientific">Streptomyces broussonetiae</name>
    <dbReference type="NCBI Taxonomy" id="2686304"/>
    <lineage>
        <taxon>Bacteria</taxon>
        <taxon>Bacillati</taxon>
        <taxon>Actinomycetota</taxon>
        <taxon>Actinomycetes</taxon>
        <taxon>Kitasatosporales</taxon>
        <taxon>Streptomycetaceae</taxon>
        <taxon>Streptomyces</taxon>
    </lineage>
</organism>
<evidence type="ECO:0000313" key="5">
    <source>
        <dbReference type="Proteomes" id="UP000436138"/>
    </source>
</evidence>
<dbReference type="Gene3D" id="2.40.160.210">
    <property type="entry name" value="Acyl-CoA thioesterase, double hotdog domain"/>
    <property type="match status" value="1"/>
</dbReference>
<keyword evidence="5" id="KW-1185">Reference proteome</keyword>
<evidence type="ECO:0000313" key="4">
    <source>
        <dbReference type="EMBL" id="QHA08699.1"/>
    </source>
</evidence>
<name>A0A6I6NCX3_9ACTN</name>
<dbReference type="InterPro" id="IPR049450">
    <property type="entry name" value="ACOT8-like_C"/>
</dbReference>
<dbReference type="InterPro" id="IPR049449">
    <property type="entry name" value="TesB_ACOT8-like_N"/>
</dbReference>
<gene>
    <name evidence="4" type="ORF">GQF42_40410</name>
</gene>
<dbReference type="EMBL" id="CP047020">
    <property type="protein sequence ID" value="QHA08699.1"/>
    <property type="molecule type" value="Genomic_DNA"/>
</dbReference>
<protein>
    <submittedName>
        <fullName evidence="4">Thioesterase family protein</fullName>
    </submittedName>
</protein>
<evidence type="ECO:0000259" key="3">
    <source>
        <dbReference type="Pfam" id="PF20789"/>
    </source>
</evidence>
<feature type="region of interest" description="Disordered" evidence="1">
    <location>
        <begin position="1"/>
        <end position="21"/>
    </location>
</feature>
<sequence>MYRARTCSTPRDHGHPEESHPLSASYFERIDPHHYKPTAHASGAWDTDEMHFSPLAGLVVHAIDGYLAERPRQGGLLVSRISFDILGRLALDECEIRVESIRPGRTIELLEAVVDIAGRTAVRARAWLLAEGDTRAVAGGGDTRLAPPPDAIAARSLGSVWPGGHCASVDFRPLAPAEPGRATAWISTHLDLVAGEPSTPLASYVALIDTANGIAVRRSPTEWMFPNVDLTIHLHRQPEGRWVGLDTTVVFGPTGQGLTSSVLHDLHGPVGQAQQTLTVRPLPGRPPQAAPGA</sequence>
<dbReference type="AlphaFoldDB" id="A0A6I6NCX3"/>
<dbReference type="Pfam" id="PF20789">
    <property type="entry name" value="4HBT_3C"/>
    <property type="match status" value="1"/>
</dbReference>